<feature type="region of interest" description="Disordered" evidence="1">
    <location>
        <begin position="51"/>
        <end position="72"/>
    </location>
</feature>
<dbReference type="AlphaFoldDB" id="A0AAV5RZT5"/>
<feature type="compositionally biased region" description="Polar residues" evidence="1">
    <location>
        <begin position="8"/>
        <end position="17"/>
    </location>
</feature>
<reference evidence="2 3" key="1">
    <citation type="journal article" date="2023" name="Elife">
        <title>Identification of key yeast species and microbe-microbe interactions impacting larval growth of Drosophila in the wild.</title>
        <authorList>
            <person name="Mure A."/>
            <person name="Sugiura Y."/>
            <person name="Maeda R."/>
            <person name="Honda K."/>
            <person name="Sakurai N."/>
            <person name="Takahashi Y."/>
            <person name="Watada M."/>
            <person name="Katoh T."/>
            <person name="Gotoh A."/>
            <person name="Gotoh Y."/>
            <person name="Taniguchi I."/>
            <person name="Nakamura K."/>
            <person name="Hayashi T."/>
            <person name="Katayama T."/>
            <person name="Uemura T."/>
            <person name="Hattori Y."/>
        </authorList>
    </citation>
    <scope>NUCLEOTIDE SEQUENCE [LARGE SCALE GENOMIC DNA]</scope>
    <source>
        <strain evidence="2 3">KH-74</strain>
    </source>
</reference>
<organism evidence="2 3">
    <name type="scientific">Maudiozyma humilis</name>
    <name type="common">Sour dough yeast</name>
    <name type="synonym">Kazachstania humilis</name>
    <dbReference type="NCBI Taxonomy" id="51915"/>
    <lineage>
        <taxon>Eukaryota</taxon>
        <taxon>Fungi</taxon>
        <taxon>Dikarya</taxon>
        <taxon>Ascomycota</taxon>
        <taxon>Saccharomycotina</taxon>
        <taxon>Saccharomycetes</taxon>
        <taxon>Saccharomycetales</taxon>
        <taxon>Saccharomycetaceae</taxon>
        <taxon>Maudiozyma</taxon>
    </lineage>
</organism>
<dbReference type="EMBL" id="BTGD01000010">
    <property type="protein sequence ID" value="GMM56813.1"/>
    <property type="molecule type" value="Genomic_DNA"/>
</dbReference>
<sequence>MAIENILWSPTSANDALSKSPEYPMITSSSASSSSVIFPVCNDSDRLSYTSPLTTPVSSNIHPISNPLTGQEKNPQIVSIKVSSRAPAPITTPVPFSEISRIFPSARNNSDERAPNRVDGAVSGDSSNIPRSRNGNTFREPGVF</sequence>
<evidence type="ECO:0000256" key="1">
    <source>
        <dbReference type="SAM" id="MobiDB-lite"/>
    </source>
</evidence>
<name>A0AAV5RZT5_MAUHU</name>
<gene>
    <name evidence="2" type="ORF">DAKH74_034290</name>
</gene>
<evidence type="ECO:0000313" key="2">
    <source>
        <dbReference type="EMBL" id="GMM56813.1"/>
    </source>
</evidence>
<proteinExistence type="predicted"/>
<protein>
    <submittedName>
        <fullName evidence="2">Uncharacterized protein</fullName>
    </submittedName>
</protein>
<comment type="caution">
    <text evidence="2">The sequence shown here is derived from an EMBL/GenBank/DDBJ whole genome shotgun (WGS) entry which is preliminary data.</text>
</comment>
<evidence type="ECO:0000313" key="3">
    <source>
        <dbReference type="Proteomes" id="UP001377567"/>
    </source>
</evidence>
<keyword evidence="3" id="KW-1185">Reference proteome</keyword>
<dbReference type="Proteomes" id="UP001377567">
    <property type="component" value="Unassembled WGS sequence"/>
</dbReference>
<accession>A0AAV5RZT5</accession>
<feature type="region of interest" description="Disordered" evidence="1">
    <location>
        <begin position="102"/>
        <end position="144"/>
    </location>
</feature>
<feature type="compositionally biased region" description="Polar residues" evidence="1">
    <location>
        <begin position="124"/>
        <end position="137"/>
    </location>
</feature>
<feature type="region of interest" description="Disordered" evidence="1">
    <location>
        <begin position="1"/>
        <end position="35"/>
    </location>
</feature>